<sequence>MLTEPLRNIVYRLSRIFQAICAKIWNPADLPGLKEEVAITLVLMETHLPPAFFDNMTHLLLHLVEELGMCGPVHCRWMYPIERYLGKLKKYVRNRARPEGCMAECFRQDEAVGLASEYMANFHPVSTRIWDAEEDEGVAGEVLQGAFQHFTLSTQLRDKAHEYILKNMECFQPLLRRWDEAVDNDEHEESQFPTWMKDRLDYGLGNDNPVLFQGRWVQSGPAGLKVDRDGFLLANFHRMIPEVLDPFIFPSQVEQIFFMPVNLRDPDGWVLVLHKTPRARRVYFDPGAVTSDGEASEDIPVDTSPLATECYATLADYEEELEEELDHDEEQDNEQDMEEFRNEISDDDEDGQDTCNQ</sequence>
<dbReference type="Proteomes" id="UP001633002">
    <property type="component" value="Unassembled WGS sequence"/>
</dbReference>
<reference evidence="3 4" key="1">
    <citation type="submission" date="2024-09" db="EMBL/GenBank/DDBJ databases">
        <title>Chromosome-scale assembly of Riccia sorocarpa.</title>
        <authorList>
            <person name="Paukszto L."/>
        </authorList>
    </citation>
    <scope>NUCLEOTIDE SEQUENCE [LARGE SCALE GENOMIC DNA]</scope>
    <source>
        <strain evidence="3">LP-2024</strain>
        <tissue evidence="3">Aerial parts of the thallus</tissue>
    </source>
</reference>
<dbReference type="InterPro" id="IPR025452">
    <property type="entry name" value="DUF4218"/>
</dbReference>
<dbReference type="PANTHER" id="PTHR48258">
    <property type="entry name" value="DUF4218 DOMAIN-CONTAINING PROTEIN-RELATED"/>
    <property type="match status" value="1"/>
</dbReference>
<proteinExistence type="predicted"/>
<accession>A0ABD3GHY6</accession>
<organism evidence="3 4">
    <name type="scientific">Riccia sorocarpa</name>
    <dbReference type="NCBI Taxonomy" id="122646"/>
    <lineage>
        <taxon>Eukaryota</taxon>
        <taxon>Viridiplantae</taxon>
        <taxon>Streptophyta</taxon>
        <taxon>Embryophyta</taxon>
        <taxon>Marchantiophyta</taxon>
        <taxon>Marchantiopsida</taxon>
        <taxon>Marchantiidae</taxon>
        <taxon>Marchantiales</taxon>
        <taxon>Ricciaceae</taxon>
        <taxon>Riccia</taxon>
    </lineage>
</organism>
<name>A0ABD3GHY6_9MARC</name>
<evidence type="ECO:0000256" key="1">
    <source>
        <dbReference type="SAM" id="MobiDB-lite"/>
    </source>
</evidence>
<dbReference type="PANTHER" id="PTHR48258:SF8">
    <property type="entry name" value="DUF4216 DOMAIN-CONTAINING PROTEIN"/>
    <property type="match status" value="1"/>
</dbReference>
<protein>
    <recommendedName>
        <fullName evidence="2">DUF4218 domain-containing protein</fullName>
    </recommendedName>
</protein>
<dbReference type="EMBL" id="JBJQOH010000007">
    <property type="protein sequence ID" value="KAL3678810.1"/>
    <property type="molecule type" value="Genomic_DNA"/>
</dbReference>
<dbReference type="AlphaFoldDB" id="A0ABD3GHY6"/>
<dbReference type="Pfam" id="PF13960">
    <property type="entry name" value="DUF4218"/>
    <property type="match status" value="1"/>
</dbReference>
<feature type="compositionally biased region" description="Acidic residues" evidence="1">
    <location>
        <begin position="317"/>
        <end position="337"/>
    </location>
</feature>
<feature type="region of interest" description="Disordered" evidence="1">
    <location>
        <begin position="317"/>
        <end position="357"/>
    </location>
</feature>
<keyword evidence="4" id="KW-1185">Reference proteome</keyword>
<feature type="domain" description="DUF4218" evidence="2">
    <location>
        <begin position="20"/>
        <end position="125"/>
    </location>
</feature>
<comment type="caution">
    <text evidence="3">The sequence shown here is derived from an EMBL/GenBank/DDBJ whole genome shotgun (WGS) entry which is preliminary data.</text>
</comment>
<evidence type="ECO:0000313" key="3">
    <source>
        <dbReference type="EMBL" id="KAL3678810.1"/>
    </source>
</evidence>
<evidence type="ECO:0000259" key="2">
    <source>
        <dbReference type="Pfam" id="PF13960"/>
    </source>
</evidence>
<feature type="compositionally biased region" description="Acidic residues" evidence="1">
    <location>
        <begin position="345"/>
        <end position="357"/>
    </location>
</feature>
<evidence type="ECO:0000313" key="4">
    <source>
        <dbReference type="Proteomes" id="UP001633002"/>
    </source>
</evidence>
<gene>
    <name evidence="3" type="ORF">R1sor_021766</name>
</gene>